<dbReference type="AlphaFoldDB" id="A0A0A9CPB9"/>
<sequence>MRWSNYGWRRVLWMLKGNALMNLLAMATSMTWCQDASSTLPLVMMRPKGSLLCMICIRSLLILFQAMNVGWYISIIRRK</sequence>
<reference evidence="2" key="1">
    <citation type="submission" date="2014-09" db="EMBL/GenBank/DDBJ databases">
        <authorList>
            <person name="Magalhaes I.L.F."/>
            <person name="Oliveira U."/>
            <person name="Santos F.R."/>
            <person name="Vidigal T.H.D.A."/>
            <person name="Brescovit A.D."/>
            <person name="Santos A.J."/>
        </authorList>
    </citation>
    <scope>NUCLEOTIDE SEQUENCE</scope>
    <source>
        <tissue evidence="2">Shoot tissue taken approximately 20 cm above the soil surface</tissue>
    </source>
</reference>
<protein>
    <submittedName>
        <fullName evidence="2">Uncharacterized protein</fullName>
    </submittedName>
</protein>
<keyword evidence="1" id="KW-1133">Transmembrane helix</keyword>
<evidence type="ECO:0000313" key="2">
    <source>
        <dbReference type="EMBL" id="JAD73357.1"/>
    </source>
</evidence>
<evidence type="ECO:0000256" key="1">
    <source>
        <dbReference type="SAM" id="Phobius"/>
    </source>
</evidence>
<accession>A0A0A9CPB9</accession>
<proteinExistence type="predicted"/>
<dbReference type="EMBL" id="GBRH01224538">
    <property type="protein sequence ID" value="JAD73357.1"/>
    <property type="molecule type" value="Transcribed_RNA"/>
</dbReference>
<feature type="transmembrane region" description="Helical" evidence="1">
    <location>
        <begin position="49"/>
        <end position="73"/>
    </location>
</feature>
<name>A0A0A9CPB9_ARUDO</name>
<organism evidence="2">
    <name type="scientific">Arundo donax</name>
    <name type="common">Giant reed</name>
    <name type="synonym">Donax arundinaceus</name>
    <dbReference type="NCBI Taxonomy" id="35708"/>
    <lineage>
        <taxon>Eukaryota</taxon>
        <taxon>Viridiplantae</taxon>
        <taxon>Streptophyta</taxon>
        <taxon>Embryophyta</taxon>
        <taxon>Tracheophyta</taxon>
        <taxon>Spermatophyta</taxon>
        <taxon>Magnoliopsida</taxon>
        <taxon>Liliopsida</taxon>
        <taxon>Poales</taxon>
        <taxon>Poaceae</taxon>
        <taxon>PACMAD clade</taxon>
        <taxon>Arundinoideae</taxon>
        <taxon>Arundineae</taxon>
        <taxon>Arundo</taxon>
    </lineage>
</organism>
<keyword evidence="1" id="KW-0812">Transmembrane</keyword>
<keyword evidence="1" id="KW-0472">Membrane</keyword>
<reference evidence="2" key="2">
    <citation type="journal article" date="2015" name="Data Brief">
        <title>Shoot transcriptome of the giant reed, Arundo donax.</title>
        <authorList>
            <person name="Barrero R.A."/>
            <person name="Guerrero F.D."/>
            <person name="Moolhuijzen P."/>
            <person name="Goolsby J.A."/>
            <person name="Tidwell J."/>
            <person name="Bellgard S.E."/>
            <person name="Bellgard M.I."/>
        </authorList>
    </citation>
    <scope>NUCLEOTIDE SEQUENCE</scope>
    <source>
        <tissue evidence="2">Shoot tissue taken approximately 20 cm above the soil surface</tissue>
    </source>
</reference>